<dbReference type="InterPro" id="IPR005335">
    <property type="entry name" value="Terminase_ssu"/>
</dbReference>
<dbReference type="InterPro" id="IPR052404">
    <property type="entry name" value="SPP1-like_terminase"/>
</dbReference>
<keyword evidence="2" id="KW-0231">Viral genome packaging</keyword>
<accession>A0A6J7WCC5</accession>
<evidence type="ECO:0000256" key="2">
    <source>
        <dbReference type="ARBA" id="ARBA00023219"/>
    </source>
</evidence>
<dbReference type="InterPro" id="IPR038713">
    <property type="entry name" value="Terminase_Gp1_N_sf"/>
</dbReference>
<protein>
    <submittedName>
        <fullName evidence="3">Terminase small subunit</fullName>
    </submittedName>
</protein>
<dbReference type="EMBL" id="LR798200">
    <property type="protein sequence ID" value="CAB5162394.1"/>
    <property type="molecule type" value="Genomic_DNA"/>
</dbReference>
<organism evidence="3">
    <name type="scientific">uncultured Caudovirales phage</name>
    <dbReference type="NCBI Taxonomy" id="2100421"/>
    <lineage>
        <taxon>Viruses</taxon>
        <taxon>Duplodnaviria</taxon>
        <taxon>Heunggongvirae</taxon>
        <taxon>Uroviricota</taxon>
        <taxon>Caudoviricetes</taxon>
        <taxon>Peduoviridae</taxon>
        <taxon>Maltschvirus</taxon>
        <taxon>Maltschvirus maltsch</taxon>
    </lineage>
</organism>
<dbReference type="GO" id="GO:0051276">
    <property type="term" value="P:chromosome organization"/>
    <property type="evidence" value="ECO:0007669"/>
    <property type="project" value="InterPro"/>
</dbReference>
<proteinExistence type="predicted"/>
<dbReference type="PANTHER" id="PTHR41328:SF2">
    <property type="entry name" value="TERMINASE SMALL SUBUNIT"/>
    <property type="match status" value="1"/>
</dbReference>
<keyword evidence="1" id="KW-1188">Viral release from host cell</keyword>
<sequence>MPRELTLKQQRFVEEYLVDLNATAAYKRAGYVAKGNAAEVNAARLLRNAQVQAAVTAAKAERSERTKVDADWLLLRLVEEAEADVAMLYADDGTLKQVKDWPLIWRKGLVAGLDVEEIRTDGLIVGHVRKLRLSDRIKRLELIGKHVGVQAFRDRVAVDGAMTLTVVTGVPQVGDEQA</sequence>
<dbReference type="Pfam" id="PF03592">
    <property type="entry name" value="Terminase_2"/>
    <property type="match status" value="1"/>
</dbReference>
<reference evidence="3" key="1">
    <citation type="submission" date="2020-05" db="EMBL/GenBank/DDBJ databases">
        <authorList>
            <person name="Chiriac C."/>
            <person name="Salcher M."/>
            <person name="Ghai R."/>
            <person name="Kavagutti S V."/>
        </authorList>
    </citation>
    <scope>NUCLEOTIDE SEQUENCE</scope>
</reference>
<evidence type="ECO:0000313" key="3">
    <source>
        <dbReference type="EMBL" id="CAB5162394.1"/>
    </source>
</evidence>
<dbReference type="PANTHER" id="PTHR41328">
    <property type="entry name" value="TERMINASE SMALL SUBUNIT-RELATED"/>
    <property type="match status" value="1"/>
</dbReference>
<gene>
    <name evidence="3" type="ORF">UFOVP152_25</name>
</gene>
<dbReference type="Gene3D" id="1.10.10.1400">
    <property type="entry name" value="Terminase, small subunit, N-terminal DNA-binding domain, HTH motif"/>
    <property type="match status" value="1"/>
</dbReference>
<evidence type="ECO:0000256" key="1">
    <source>
        <dbReference type="ARBA" id="ARBA00022612"/>
    </source>
</evidence>
<name>A0A6J7WCC5_9CAUD</name>